<dbReference type="AlphaFoldDB" id="A0A6M3MFW0"/>
<proteinExistence type="predicted"/>
<protein>
    <submittedName>
        <fullName evidence="1">Uncharacterized protein</fullName>
    </submittedName>
</protein>
<organism evidence="1">
    <name type="scientific">viral metagenome</name>
    <dbReference type="NCBI Taxonomy" id="1070528"/>
    <lineage>
        <taxon>unclassified sequences</taxon>
        <taxon>metagenomes</taxon>
        <taxon>organismal metagenomes</taxon>
    </lineage>
</organism>
<accession>A0A6M3MFW0</accession>
<evidence type="ECO:0000313" key="1">
    <source>
        <dbReference type="EMBL" id="QJB04523.1"/>
    </source>
</evidence>
<dbReference type="EMBL" id="MT143884">
    <property type="protein sequence ID" value="QJB04523.1"/>
    <property type="molecule type" value="Genomic_DNA"/>
</dbReference>
<reference evidence="1" key="1">
    <citation type="submission" date="2020-03" db="EMBL/GenBank/DDBJ databases">
        <title>The deep terrestrial virosphere.</title>
        <authorList>
            <person name="Holmfeldt K."/>
            <person name="Nilsson E."/>
            <person name="Simone D."/>
            <person name="Lopez-Fernandez M."/>
            <person name="Wu X."/>
            <person name="de Brujin I."/>
            <person name="Lundin D."/>
            <person name="Andersson A."/>
            <person name="Bertilsson S."/>
            <person name="Dopson M."/>
        </authorList>
    </citation>
    <scope>NUCLEOTIDE SEQUENCE</scope>
    <source>
        <strain evidence="1">MM171B00234</strain>
    </source>
</reference>
<name>A0A6M3MFW0_9ZZZZ</name>
<sequence>MPKAGKIFIYREELSIEEISEQLEGWREEEHVQFNGDAYDLLNDIQNLYLNEGELAGLYQYDYVISPTYRGTTQHIPVTDEASFIFTEHEHKTFLLVMAKKSVANSVANKFSLILHGEIGTIVEAMIHPSVLTGFYQGADGTKILLFDNIEVPNVDKATLYGENVVQTNFHGDFASVGDPWYIVAKTKKRGYTVGVVRDGSVVVFSAVDESQFVEYVKDEIMPLVLRRR</sequence>
<gene>
    <name evidence="1" type="ORF">MM171B00234_0024</name>
</gene>